<sequence>MFAYVQIFKGKNNVSYGYVDLSFTKDALVISTLKGDLHHSIRVPIKEMTDIVTGKYEGWNQVKFTCNDLKYSITYSGYGGYDYVKNHLMADLLAES</sequence>
<dbReference type="EMBL" id="CP018867">
    <property type="protein sequence ID" value="AUI72325.1"/>
    <property type="molecule type" value="Genomic_DNA"/>
</dbReference>
<dbReference type="STRING" id="1423720.FC67_GL000556"/>
<proteinExistence type="predicted"/>
<keyword evidence="2" id="KW-1185">Reference proteome</keyword>
<dbReference type="RefSeq" id="WP_057738562.1">
    <property type="nucleotide sequence ID" value="NZ_AZDQ01000019.1"/>
</dbReference>
<dbReference type="KEGG" id="lali:LA20249_09080"/>
<gene>
    <name evidence="1" type="ORF">LA20249_09080</name>
</gene>
<dbReference type="AlphaFoldDB" id="A0A2K9HME7"/>
<reference evidence="1 2" key="1">
    <citation type="submission" date="2016-12" db="EMBL/GenBank/DDBJ databases">
        <title>The whole genome sequencing and assembly of Lactobacillus alimentarius DSM 20249T strain.</title>
        <authorList>
            <person name="Lee Y.-J."/>
            <person name="Yi H."/>
            <person name="Bahn Y.-S."/>
            <person name="Kim J.F."/>
            <person name="Lee D.-W."/>
        </authorList>
    </citation>
    <scope>NUCLEOTIDE SEQUENCE [LARGE SCALE GENOMIC DNA]</scope>
    <source>
        <strain evidence="1 2">DSM 20249</strain>
    </source>
</reference>
<evidence type="ECO:0000313" key="2">
    <source>
        <dbReference type="Proteomes" id="UP000234653"/>
    </source>
</evidence>
<organism evidence="1 2">
    <name type="scientific">Companilactobacillus alimentarius DSM 20249</name>
    <dbReference type="NCBI Taxonomy" id="1423720"/>
    <lineage>
        <taxon>Bacteria</taxon>
        <taxon>Bacillati</taxon>
        <taxon>Bacillota</taxon>
        <taxon>Bacilli</taxon>
        <taxon>Lactobacillales</taxon>
        <taxon>Lactobacillaceae</taxon>
        <taxon>Companilactobacillus</taxon>
    </lineage>
</organism>
<name>A0A2K9HME7_9LACO</name>
<dbReference type="OrthoDB" id="2307153at2"/>
<dbReference type="Proteomes" id="UP000234653">
    <property type="component" value="Chromosome"/>
</dbReference>
<accession>A0A2K9HME7</accession>
<evidence type="ECO:0008006" key="3">
    <source>
        <dbReference type="Google" id="ProtNLM"/>
    </source>
</evidence>
<protein>
    <recommendedName>
        <fullName evidence="3">Bacterial Pleckstrin homology domain-containing protein</fullName>
    </recommendedName>
</protein>
<evidence type="ECO:0000313" key="1">
    <source>
        <dbReference type="EMBL" id="AUI72325.1"/>
    </source>
</evidence>